<name>Q1IWD1_DEIGD</name>
<dbReference type="Gene3D" id="3.20.80.10">
    <property type="entry name" value="Regulatory factor, effector binding domain"/>
    <property type="match status" value="1"/>
</dbReference>
<dbReference type="STRING" id="319795.Dgeo_2159"/>
<dbReference type="AlphaFoldDB" id="Q1IWD1"/>
<dbReference type="HOGENOM" id="CLU_065103_0_0_0"/>
<gene>
    <name evidence="3" type="ordered locus">Dgeo_2159</name>
</gene>
<dbReference type="SUPFAM" id="SSF46955">
    <property type="entry name" value="Putative DNA-binding domain"/>
    <property type="match status" value="1"/>
</dbReference>
<dbReference type="PANTHER" id="PTHR30204">
    <property type="entry name" value="REDOX-CYCLING DRUG-SENSING TRANSCRIPTIONAL ACTIVATOR SOXR"/>
    <property type="match status" value="1"/>
</dbReference>
<sequence length="265" mass="29639">MRGRLSISRFAALSGLSAKTLRYYDAIGLLRPDTVDETTSYRAYGVAQISSAVCIRRWRELGLPIGEIRQLLQHPEHAQEIFLRHARRLSAEIEDRQQALLHLHHFLQEAPMNYRIEHLPARQILSIRTRLQPPHYEVIPEALRELMLHAKAQGYPVDAPSFFVHNNDDQGEGGSLVEIGLPVAGEVAPQGRIEVRTFAGGRALIGRFVGPYDKTGSAYSAVVEEALRRGLSITGVTAEFYVKSVPDTPNPEAYETDIAFFLEEG</sequence>
<evidence type="ECO:0000313" key="3">
    <source>
        <dbReference type="EMBL" id="ABF46453.1"/>
    </source>
</evidence>
<dbReference type="SMART" id="SM00871">
    <property type="entry name" value="AraC_E_bind"/>
    <property type="match status" value="1"/>
</dbReference>
<protein>
    <submittedName>
        <fullName evidence="3">Transcriptional regulator, MerR family</fullName>
    </submittedName>
</protein>
<dbReference type="GO" id="GO:0003700">
    <property type="term" value="F:DNA-binding transcription factor activity"/>
    <property type="evidence" value="ECO:0007669"/>
    <property type="project" value="InterPro"/>
</dbReference>
<dbReference type="InterPro" id="IPR029442">
    <property type="entry name" value="GyrI-like"/>
</dbReference>
<reference evidence="3" key="1">
    <citation type="submission" date="2006-04" db="EMBL/GenBank/DDBJ databases">
        <title>Complete sequence of chromosome of Deinococcus geothermalis DSM 11300.</title>
        <authorList>
            <consortium name="US DOE Joint Genome Institute"/>
            <person name="Copeland A."/>
            <person name="Lucas S."/>
            <person name="Lapidus A."/>
            <person name="Barry K."/>
            <person name="Detter J.C."/>
            <person name="Glavina del Rio T."/>
            <person name="Hammon N."/>
            <person name="Israni S."/>
            <person name="Dalin E."/>
            <person name="Tice H."/>
            <person name="Pitluck S."/>
            <person name="Brettin T."/>
            <person name="Bruce D."/>
            <person name="Han C."/>
            <person name="Tapia R."/>
            <person name="Saunders E."/>
            <person name="Gilna P."/>
            <person name="Schmutz J."/>
            <person name="Larimer F."/>
            <person name="Land M."/>
            <person name="Hauser L."/>
            <person name="Kyrpides N."/>
            <person name="Kim E."/>
            <person name="Daly M.J."/>
            <person name="Fredrickson J.K."/>
            <person name="Makarova K.S."/>
            <person name="Gaidamakova E.K."/>
            <person name="Zhai M."/>
            <person name="Richardson P."/>
        </authorList>
    </citation>
    <scope>NUCLEOTIDE SEQUENCE</scope>
    <source>
        <strain evidence="3">DSM 11300</strain>
    </source>
</reference>
<dbReference type="SMART" id="SM00422">
    <property type="entry name" value="HTH_MERR"/>
    <property type="match status" value="1"/>
</dbReference>
<dbReference type="Pfam" id="PF06445">
    <property type="entry name" value="GyrI-like"/>
    <property type="match status" value="1"/>
</dbReference>
<evidence type="ECO:0000313" key="4">
    <source>
        <dbReference type="Proteomes" id="UP000002431"/>
    </source>
</evidence>
<dbReference type="InterPro" id="IPR011256">
    <property type="entry name" value="Reg_factor_effector_dom_sf"/>
</dbReference>
<feature type="domain" description="HTH merR-type" evidence="2">
    <location>
        <begin position="4"/>
        <end position="74"/>
    </location>
</feature>
<dbReference type="Pfam" id="PF13411">
    <property type="entry name" value="MerR_1"/>
    <property type="match status" value="1"/>
</dbReference>
<dbReference type="InterPro" id="IPR000551">
    <property type="entry name" value="MerR-type_HTH_dom"/>
</dbReference>
<dbReference type="PANTHER" id="PTHR30204:SF97">
    <property type="entry name" value="MERR FAMILY REGULATORY PROTEIN"/>
    <property type="match status" value="1"/>
</dbReference>
<dbReference type="Proteomes" id="UP000002431">
    <property type="component" value="Chromosome"/>
</dbReference>
<dbReference type="CDD" id="cd01107">
    <property type="entry name" value="HTH_BmrR"/>
    <property type="match status" value="1"/>
</dbReference>
<dbReference type="SUPFAM" id="SSF55136">
    <property type="entry name" value="Probable bacterial effector-binding domain"/>
    <property type="match status" value="1"/>
</dbReference>
<dbReference type="PROSITE" id="PS00552">
    <property type="entry name" value="HTH_MERR_1"/>
    <property type="match status" value="1"/>
</dbReference>
<dbReference type="EMBL" id="CP000359">
    <property type="protein sequence ID" value="ABF46453.1"/>
    <property type="molecule type" value="Genomic_DNA"/>
</dbReference>
<dbReference type="KEGG" id="dge:Dgeo_2159"/>
<organism evidence="3 4">
    <name type="scientific">Deinococcus geothermalis (strain DSM 11300 / CIP 105573 / AG-3a)</name>
    <dbReference type="NCBI Taxonomy" id="319795"/>
    <lineage>
        <taxon>Bacteria</taxon>
        <taxon>Thermotogati</taxon>
        <taxon>Deinococcota</taxon>
        <taxon>Deinococci</taxon>
        <taxon>Deinococcales</taxon>
        <taxon>Deinococcaceae</taxon>
        <taxon>Deinococcus</taxon>
    </lineage>
</organism>
<dbReference type="GO" id="GO:0003677">
    <property type="term" value="F:DNA binding"/>
    <property type="evidence" value="ECO:0007669"/>
    <property type="project" value="UniProtKB-KW"/>
</dbReference>
<dbReference type="InterPro" id="IPR010499">
    <property type="entry name" value="AraC_E-bd"/>
</dbReference>
<dbReference type="PROSITE" id="PS50937">
    <property type="entry name" value="HTH_MERR_2"/>
    <property type="match status" value="1"/>
</dbReference>
<proteinExistence type="predicted"/>
<dbReference type="InterPro" id="IPR047057">
    <property type="entry name" value="MerR_fam"/>
</dbReference>
<keyword evidence="4" id="KW-1185">Reference proteome</keyword>
<dbReference type="RefSeq" id="WP_011531278.1">
    <property type="nucleotide sequence ID" value="NC_008025.1"/>
</dbReference>
<evidence type="ECO:0000256" key="1">
    <source>
        <dbReference type="ARBA" id="ARBA00023125"/>
    </source>
</evidence>
<dbReference type="eggNOG" id="COG0789">
    <property type="taxonomic scope" value="Bacteria"/>
</dbReference>
<dbReference type="Gene3D" id="1.10.1660.10">
    <property type="match status" value="1"/>
</dbReference>
<dbReference type="InterPro" id="IPR009061">
    <property type="entry name" value="DNA-bd_dom_put_sf"/>
</dbReference>
<accession>Q1IWD1</accession>
<evidence type="ECO:0000259" key="2">
    <source>
        <dbReference type="PROSITE" id="PS50937"/>
    </source>
</evidence>
<keyword evidence="1" id="KW-0238">DNA-binding</keyword>